<gene>
    <name evidence="5" type="ORF">KIN13_15525</name>
</gene>
<keyword evidence="5" id="KW-0675">Receptor</keyword>
<reference evidence="5" key="1">
    <citation type="submission" date="2021-05" db="EMBL/GenBank/DDBJ databases">
        <authorList>
            <person name="Stine C."/>
        </authorList>
    </citation>
    <scope>NUCLEOTIDE SEQUENCE</scope>
    <source>
        <strain evidence="5">TDS0091212</strain>
    </source>
</reference>
<dbReference type="Pfam" id="PF00593">
    <property type="entry name" value="TonB_dep_Rec_b-barrel"/>
    <property type="match status" value="1"/>
</dbReference>
<proteinExistence type="predicted"/>
<reference evidence="5" key="2">
    <citation type="submission" date="2023-08" db="EMBL/GenBank/DDBJ databases">
        <title>Vibrio cholerae Outbreaks in Tanzania Exemplify Founder Flush: Simultaneous Increases in Population Size and Genetic Diversity.</title>
        <authorList>
            <person name="Debes A.K."/>
            <person name="Mohammed A."/>
            <person name="Maseke I."/>
            <person name="Almeida M."/>
            <person name="Li S."/>
            <person name="Matimba H."/>
            <person name="Joachim A."/>
            <person name="Mizinduko M."/>
            <person name="Nyanga S."/>
            <person name="Kelly M."/>
            <person name="Kachwamba Y."/>
            <person name="Schaffer A.M."/>
            <person name="Nyanga A.S."/>
            <person name="Mghamba J."/>
            <person name="Mosha F.S."/>
            <person name="Sack D.A."/>
            <person name="Stine O.C."/>
        </authorList>
    </citation>
    <scope>NUCLEOTIDE SEQUENCE</scope>
    <source>
        <strain evidence="5">TDS0091212</strain>
    </source>
</reference>
<evidence type="ECO:0000256" key="1">
    <source>
        <dbReference type="ARBA" id="ARBA00004442"/>
    </source>
</evidence>
<dbReference type="Proteomes" id="UP001196338">
    <property type="component" value="Unassembled WGS sequence"/>
</dbReference>
<keyword evidence="3" id="KW-0998">Cell outer membrane</keyword>
<dbReference type="InterPro" id="IPR000531">
    <property type="entry name" value="Beta-barrel_TonB"/>
</dbReference>
<dbReference type="RefSeq" id="WP_213421069.1">
    <property type="nucleotide sequence ID" value="NZ_JAHBND010000605.1"/>
</dbReference>
<evidence type="ECO:0000313" key="5">
    <source>
        <dbReference type="EMBL" id="MBS7674829.1"/>
    </source>
</evidence>
<dbReference type="AlphaFoldDB" id="A0AAW4KUD6"/>
<dbReference type="Gene3D" id="2.40.170.20">
    <property type="entry name" value="TonB-dependent receptor, beta-barrel domain"/>
    <property type="match status" value="1"/>
</dbReference>
<dbReference type="GO" id="GO:0009279">
    <property type="term" value="C:cell outer membrane"/>
    <property type="evidence" value="ECO:0007669"/>
    <property type="project" value="UniProtKB-SubCell"/>
</dbReference>
<comment type="caution">
    <text evidence="5">The sequence shown here is derived from an EMBL/GenBank/DDBJ whole genome shotgun (WGS) entry which is preliminary data.</text>
</comment>
<comment type="subcellular location">
    <subcellularLocation>
        <location evidence="1">Cell outer membrane</location>
    </subcellularLocation>
</comment>
<evidence type="ECO:0000256" key="2">
    <source>
        <dbReference type="ARBA" id="ARBA00023136"/>
    </source>
</evidence>
<feature type="non-terminal residue" evidence="5">
    <location>
        <position position="95"/>
    </location>
</feature>
<evidence type="ECO:0000313" key="6">
    <source>
        <dbReference type="Proteomes" id="UP001196338"/>
    </source>
</evidence>
<keyword evidence="2" id="KW-0472">Membrane</keyword>
<accession>A0AAW4KUD6</accession>
<feature type="non-terminal residue" evidence="5">
    <location>
        <position position="1"/>
    </location>
</feature>
<dbReference type="InterPro" id="IPR036942">
    <property type="entry name" value="Beta-barrel_TonB_sf"/>
</dbReference>
<organism evidence="5 6">
    <name type="scientific">Vibrio cholerae</name>
    <dbReference type="NCBI Taxonomy" id="666"/>
    <lineage>
        <taxon>Bacteria</taxon>
        <taxon>Pseudomonadati</taxon>
        <taxon>Pseudomonadota</taxon>
        <taxon>Gammaproteobacteria</taxon>
        <taxon>Vibrionales</taxon>
        <taxon>Vibrionaceae</taxon>
        <taxon>Vibrio</taxon>
    </lineage>
</organism>
<feature type="domain" description="TonB-dependent receptor-like beta-barrel" evidence="4">
    <location>
        <begin position="4"/>
        <end position="95"/>
    </location>
</feature>
<dbReference type="EMBL" id="JAHBND010000605">
    <property type="protein sequence ID" value="MBS7674829.1"/>
    <property type="molecule type" value="Genomic_DNA"/>
</dbReference>
<dbReference type="SUPFAM" id="SSF56935">
    <property type="entry name" value="Porins"/>
    <property type="match status" value="1"/>
</dbReference>
<protein>
    <submittedName>
        <fullName evidence="5">TonB-dependent receptor</fullName>
    </submittedName>
</protein>
<name>A0AAW4KUD6_VIBCL</name>
<sequence length="95" mass="10953">GVDWSQTNKVFGVDSIAQAEFDTGGLSHTFIVGLDYYHSNSQFHGLYDRNPPIIDLFKPVYGQPLNFGQPYRWDRTITQTGLYLQDQIKLDKWVL</sequence>
<evidence type="ECO:0000256" key="3">
    <source>
        <dbReference type="ARBA" id="ARBA00023237"/>
    </source>
</evidence>
<evidence type="ECO:0000259" key="4">
    <source>
        <dbReference type="Pfam" id="PF00593"/>
    </source>
</evidence>